<accession>A0A8E2DKT5</accession>
<name>A0A8E2DKT5_9APHY</name>
<gene>
    <name evidence="1" type="ORF">OBBRIDRAFT_259295</name>
</gene>
<dbReference type="EMBL" id="KV722543">
    <property type="protein sequence ID" value="OCH86128.1"/>
    <property type="molecule type" value="Genomic_DNA"/>
</dbReference>
<dbReference type="Proteomes" id="UP000250043">
    <property type="component" value="Unassembled WGS sequence"/>
</dbReference>
<organism evidence="1 2">
    <name type="scientific">Obba rivulosa</name>
    <dbReference type="NCBI Taxonomy" id="1052685"/>
    <lineage>
        <taxon>Eukaryota</taxon>
        <taxon>Fungi</taxon>
        <taxon>Dikarya</taxon>
        <taxon>Basidiomycota</taxon>
        <taxon>Agaricomycotina</taxon>
        <taxon>Agaricomycetes</taxon>
        <taxon>Polyporales</taxon>
        <taxon>Gelatoporiaceae</taxon>
        <taxon>Obba</taxon>
    </lineage>
</organism>
<evidence type="ECO:0000313" key="2">
    <source>
        <dbReference type="Proteomes" id="UP000250043"/>
    </source>
</evidence>
<dbReference type="AlphaFoldDB" id="A0A8E2DKT5"/>
<proteinExistence type="predicted"/>
<reference evidence="1 2" key="1">
    <citation type="submission" date="2016-07" db="EMBL/GenBank/DDBJ databases">
        <title>Draft genome of the white-rot fungus Obba rivulosa 3A-2.</title>
        <authorList>
            <consortium name="DOE Joint Genome Institute"/>
            <person name="Miettinen O."/>
            <person name="Riley R."/>
            <person name="Acob R."/>
            <person name="Barry K."/>
            <person name="Cullen D."/>
            <person name="De Vries R."/>
            <person name="Hainaut M."/>
            <person name="Hatakka A."/>
            <person name="Henrissat B."/>
            <person name="Hilden K."/>
            <person name="Kuo R."/>
            <person name="Labutti K."/>
            <person name="Lipzen A."/>
            <person name="Makela M.R."/>
            <person name="Sandor L."/>
            <person name="Spatafora J.W."/>
            <person name="Grigoriev I.V."/>
            <person name="Hibbett D.S."/>
        </authorList>
    </citation>
    <scope>NUCLEOTIDE SEQUENCE [LARGE SCALE GENOMIC DNA]</scope>
    <source>
        <strain evidence="1 2">3A-2</strain>
    </source>
</reference>
<protein>
    <submittedName>
        <fullName evidence="1">Uncharacterized protein</fullName>
    </submittedName>
</protein>
<evidence type="ECO:0000313" key="1">
    <source>
        <dbReference type="EMBL" id="OCH86128.1"/>
    </source>
</evidence>
<sequence>MDGSPLSNRSSVRCRYSRHASLECVALSCHRSGRLLQSLACLISTYLCHCRPVIGAPHVVKREHLILRALSLAPTPDLSGESLKSKRDQYTIIPRLWNISANIAHQLASCGRPSQ</sequence>
<keyword evidence="2" id="KW-1185">Reference proteome</keyword>